<accession>A0ABU9GS47</accession>
<dbReference type="Gene3D" id="3.40.1570.10">
    <property type="entry name" value="HemS/ChuS/ChuX like domains"/>
    <property type="match status" value="1"/>
</dbReference>
<sequence length="160" mass="18172">MAFMKEDCNVPISEMAKRLAYTEGEVTFVLPSEMVSMLPGVHAQRILEMLPEWGELMTIVSSLGSIFEFKGALPEGKVARGYYNLMGKTGQLHGHILLDNIAHVAMVSKPFRGKESHYIGFYVASGECIFKVYLGRDNKRQLFPDQIRKLQQLKKEVMTW</sequence>
<dbReference type="PIRSF" id="PIRSF030840">
    <property type="entry name" value="DUF1008"/>
    <property type="match status" value="1"/>
</dbReference>
<name>A0ABU9GS47_9GAMM</name>
<dbReference type="CDD" id="cd16829">
    <property type="entry name" value="ChuX_HutX-like"/>
    <property type="match status" value="1"/>
</dbReference>
<reference evidence="1 2" key="1">
    <citation type="submission" date="2024-02" db="EMBL/GenBank/DDBJ databases">
        <title>Bacteria isolated from the canopy kelp, Nereocystis luetkeana.</title>
        <authorList>
            <person name="Pfister C.A."/>
            <person name="Younker I.T."/>
            <person name="Light S.H."/>
        </authorList>
    </citation>
    <scope>NUCLEOTIDE SEQUENCE [LARGE SCALE GENOMIC DNA]</scope>
    <source>
        <strain evidence="1 2">TI.1.05</strain>
    </source>
</reference>
<gene>
    <name evidence="1" type="primary">hutX</name>
    <name evidence="1" type="ORF">V6256_11030</name>
</gene>
<protein>
    <submittedName>
        <fullName evidence="1">Heme utilization cystosolic carrier protein HutX</fullName>
    </submittedName>
</protein>
<comment type="caution">
    <text evidence="1">The sequence shown here is derived from an EMBL/GenBank/DDBJ whole genome shotgun (WGS) entry which is preliminary data.</text>
</comment>
<dbReference type="NCBIfam" id="TIGR04108">
    <property type="entry name" value="HutX"/>
    <property type="match status" value="1"/>
</dbReference>
<dbReference type="EMBL" id="JBAKAZ010000042">
    <property type="protein sequence ID" value="MEL0630137.1"/>
    <property type="molecule type" value="Genomic_DNA"/>
</dbReference>
<dbReference type="InterPro" id="IPR053733">
    <property type="entry name" value="Heme_Transport_Util_sf"/>
</dbReference>
<dbReference type="RefSeq" id="WP_341598267.1">
    <property type="nucleotide sequence ID" value="NZ_JBAKAZ010000042.1"/>
</dbReference>
<proteinExistence type="predicted"/>
<dbReference type="Proteomes" id="UP001369082">
    <property type="component" value="Unassembled WGS sequence"/>
</dbReference>
<dbReference type="Pfam" id="PF06228">
    <property type="entry name" value="ChuX_HutX"/>
    <property type="match status" value="1"/>
</dbReference>
<dbReference type="InterPro" id="IPR010413">
    <property type="entry name" value="HutX-like"/>
</dbReference>
<keyword evidence="2" id="KW-1185">Reference proteome</keyword>
<dbReference type="SUPFAM" id="SSF144064">
    <property type="entry name" value="Heme iron utilization protein-like"/>
    <property type="match status" value="1"/>
</dbReference>
<evidence type="ECO:0000313" key="1">
    <source>
        <dbReference type="EMBL" id="MEL0630137.1"/>
    </source>
</evidence>
<evidence type="ECO:0000313" key="2">
    <source>
        <dbReference type="Proteomes" id="UP001369082"/>
    </source>
</evidence>
<organism evidence="1 2">
    <name type="scientific">Psychromonas aquatilis</name>
    <dbReference type="NCBI Taxonomy" id="2005072"/>
    <lineage>
        <taxon>Bacteria</taxon>
        <taxon>Pseudomonadati</taxon>
        <taxon>Pseudomonadota</taxon>
        <taxon>Gammaproteobacteria</taxon>
        <taxon>Alteromonadales</taxon>
        <taxon>Psychromonadaceae</taxon>
        <taxon>Psychromonas</taxon>
    </lineage>
</organism>